<sequence>MATRGAPRPVVGVDVTTHKEERHITDAKKSKLKSHWRVRYYVELVVGSPRESHTRLGFSGTFKALLHLHRIFEGLYEDTHGRKGALTKHGRRESVSSTSTSSSSPRRSSLSRFSVEGDEMERIVPFPAHTRTRQLLVKLDPRHGESDEKTQERSEALFAYYTQLFNSEDRDLFLTYIQERSEREGGASASRNQQEEYVVTPQEAAPQSGGFLKKLFSRHSRRLSIASEDGVPPKSATERSRRLAMDSKLEFLAPVHVHKKSSRSKRH</sequence>
<evidence type="ECO:0000256" key="1">
    <source>
        <dbReference type="SAM" id="MobiDB-lite"/>
    </source>
</evidence>
<proteinExistence type="predicted"/>
<comment type="caution">
    <text evidence="2">The sequence shown here is derived from an EMBL/GenBank/DDBJ whole genome shotgun (WGS) entry which is preliminary data.</text>
</comment>
<accession>A0A8K1FAY9</accession>
<evidence type="ECO:0000313" key="2">
    <source>
        <dbReference type="EMBL" id="TMW56715.1"/>
    </source>
</evidence>
<dbReference type="OrthoDB" id="106883at2759"/>
<keyword evidence="3" id="KW-1185">Reference proteome</keyword>
<gene>
    <name evidence="2" type="ORF">Poli38472_006725</name>
</gene>
<feature type="region of interest" description="Disordered" evidence="1">
    <location>
        <begin position="183"/>
        <end position="205"/>
    </location>
</feature>
<dbReference type="EMBL" id="SPLM01000145">
    <property type="protein sequence ID" value="TMW56715.1"/>
    <property type="molecule type" value="Genomic_DNA"/>
</dbReference>
<protein>
    <submittedName>
        <fullName evidence="2">Uncharacterized protein</fullName>
    </submittedName>
</protein>
<dbReference type="AlphaFoldDB" id="A0A8K1FAY9"/>
<name>A0A8K1FAY9_PYTOL</name>
<dbReference type="Proteomes" id="UP000794436">
    <property type="component" value="Unassembled WGS sequence"/>
</dbReference>
<feature type="region of interest" description="Disordered" evidence="1">
    <location>
        <begin position="83"/>
        <end position="114"/>
    </location>
</feature>
<feature type="compositionally biased region" description="Low complexity" evidence="1">
    <location>
        <begin position="95"/>
        <end position="114"/>
    </location>
</feature>
<reference evidence="2" key="1">
    <citation type="submission" date="2019-03" db="EMBL/GenBank/DDBJ databases">
        <title>Long read genome sequence of the mycoparasitic Pythium oligandrum ATCC 38472 isolated from sugarbeet rhizosphere.</title>
        <authorList>
            <person name="Gaulin E."/>
        </authorList>
    </citation>
    <scope>NUCLEOTIDE SEQUENCE</scope>
    <source>
        <strain evidence="2">ATCC 38472_TT</strain>
    </source>
</reference>
<feature type="region of interest" description="Disordered" evidence="1">
    <location>
        <begin position="223"/>
        <end position="242"/>
    </location>
</feature>
<organism evidence="2 3">
    <name type="scientific">Pythium oligandrum</name>
    <name type="common">Mycoparasitic fungus</name>
    <dbReference type="NCBI Taxonomy" id="41045"/>
    <lineage>
        <taxon>Eukaryota</taxon>
        <taxon>Sar</taxon>
        <taxon>Stramenopiles</taxon>
        <taxon>Oomycota</taxon>
        <taxon>Peronosporomycetes</taxon>
        <taxon>Pythiales</taxon>
        <taxon>Pythiaceae</taxon>
        <taxon>Pythium</taxon>
    </lineage>
</organism>
<evidence type="ECO:0000313" key="3">
    <source>
        <dbReference type="Proteomes" id="UP000794436"/>
    </source>
</evidence>